<feature type="repeat" description="ANK" evidence="3">
    <location>
        <begin position="1"/>
        <end position="18"/>
    </location>
</feature>
<dbReference type="EnsemblMetazoa" id="CapteT88617">
    <property type="protein sequence ID" value="CapteP88617"/>
    <property type="gene ID" value="CapteG88617"/>
</dbReference>
<keyword evidence="6" id="KW-1185">Reference proteome</keyword>
<dbReference type="STRING" id="283909.R7UJQ0"/>
<dbReference type="EMBL" id="AMQN01024206">
    <property type="status" value="NOT_ANNOTATED_CDS"/>
    <property type="molecule type" value="Genomic_DNA"/>
</dbReference>
<dbReference type="GO" id="GO:0031436">
    <property type="term" value="C:BRCA1-BARD1 complex"/>
    <property type="evidence" value="ECO:0007669"/>
    <property type="project" value="TreeGrafter"/>
</dbReference>
<feature type="non-terminal residue" evidence="4">
    <location>
        <position position="59"/>
    </location>
</feature>
<reference evidence="5" key="3">
    <citation type="submission" date="2015-06" db="UniProtKB">
        <authorList>
            <consortium name="EnsemblMetazoa"/>
        </authorList>
    </citation>
    <scope>IDENTIFICATION</scope>
</reference>
<evidence type="ECO:0000313" key="6">
    <source>
        <dbReference type="Proteomes" id="UP000014760"/>
    </source>
</evidence>
<dbReference type="Gene3D" id="1.25.40.20">
    <property type="entry name" value="Ankyrin repeat-containing domain"/>
    <property type="match status" value="1"/>
</dbReference>
<protein>
    <submittedName>
        <fullName evidence="4 5">Uncharacterized protein</fullName>
    </submittedName>
</protein>
<dbReference type="OrthoDB" id="542841at2759"/>
<dbReference type="PANTHER" id="PTHR24171:SF8">
    <property type="entry name" value="BRCA1-ASSOCIATED RING DOMAIN PROTEIN 1"/>
    <property type="match status" value="1"/>
</dbReference>
<dbReference type="SMART" id="SM00248">
    <property type="entry name" value="ANK"/>
    <property type="match status" value="1"/>
</dbReference>
<evidence type="ECO:0000313" key="5">
    <source>
        <dbReference type="EnsemblMetazoa" id="CapteP88617"/>
    </source>
</evidence>
<dbReference type="SUPFAM" id="SSF48403">
    <property type="entry name" value="Ankyrin repeat"/>
    <property type="match status" value="1"/>
</dbReference>
<feature type="non-terminal residue" evidence="4">
    <location>
        <position position="1"/>
    </location>
</feature>
<dbReference type="AlphaFoldDB" id="R7UJQ0"/>
<dbReference type="PROSITE" id="PS50297">
    <property type="entry name" value="ANK_REP_REGION"/>
    <property type="match status" value="1"/>
</dbReference>
<sequence length="59" mass="6502">EIVGLLLECGADVNIADEDGDTPLHIATMKGKTRAMKKLLRGNADPNKKNKMGYTPFHY</sequence>
<dbReference type="EMBL" id="KB302671">
    <property type="protein sequence ID" value="ELU04003.1"/>
    <property type="molecule type" value="Genomic_DNA"/>
</dbReference>
<dbReference type="PANTHER" id="PTHR24171">
    <property type="entry name" value="ANKYRIN REPEAT DOMAIN-CONTAINING PROTEIN 39-RELATED"/>
    <property type="match status" value="1"/>
</dbReference>
<proteinExistence type="predicted"/>
<evidence type="ECO:0000313" key="4">
    <source>
        <dbReference type="EMBL" id="ELU04003.1"/>
    </source>
</evidence>
<dbReference type="PROSITE" id="PS50088">
    <property type="entry name" value="ANK_REPEAT"/>
    <property type="match status" value="2"/>
</dbReference>
<name>R7UJQ0_CAPTE</name>
<reference evidence="6" key="1">
    <citation type="submission" date="2012-12" db="EMBL/GenBank/DDBJ databases">
        <authorList>
            <person name="Hellsten U."/>
            <person name="Grimwood J."/>
            <person name="Chapman J.A."/>
            <person name="Shapiro H."/>
            <person name="Aerts A."/>
            <person name="Otillar R.P."/>
            <person name="Terry A.Y."/>
            <person name="Boore J.L."/>
            <person name="Simakov O."/>
            <person name="Marletaz F."/>
            <person name="Cho S.-J."/>
            <person name="Edsinger-Gonzales E."/>
            <person name="Havlak P."/>
            <person name="Kuo D.-H."/>
            <person name="Larsson T."/>
            <person name="Lv J."/>
            <person name="Arendt D."/>
            <person name="Savage R."/>
            <person name="Osoegawa K."/>
            <person name="de Jong P."/>
            <person name="Lindberg D.R."/>
            <person name="Seaver E.C."/>
            <person name="Weisblat D.A."/>
            <person name="Putnam N.H."/>
            <person name="Grigoriev I.V."/>
            <person name="Rokhsar D.S."/>
        </authorList>
    </citation>
    <scope>NUCLEOTIDE SEQUENCE</scope>
    <source>
        <strain evidence="6">I ESC-2004</strain>
    </source>
</reference>
<keyword evidence="1" id="KW-0677">Repeat</keyword>
<accession>R7UJQ0</accession>
<evidence type="ECO:0000256" key="1">
    <source>
        <dbReference type="ARBA" id="ARBA00022737"/>
    </source>
</evidence>
<keyword evidence="2 3" id="KW-0040">ANK repeat</keyword>
<gene>
    <name evidence="4" type="ORF">CAPTEDRAFT_88617</name>
</gene>
<dbReference type="HOGENOM" id="CLU_000134_45_9_1"/>
<reference evidence="4 6" key="2">
    <citation type="journal article" date="2013" name="Nature">
        <title>Insights into bilaterian evolution from three spiralian genomes.</title>
        <authorList>
            <person name="Simakov O."/>
            <person name="Marletaz F."/>
            <person name="Cho S.J."/>
            <person name="Edsinger-Gonzales E."/>
            <person name="Havlak P."/>
            <person name="Hellsten U."/>
            <person name="Kuo D.H."/>
            <person name="Larsson T."/>
            <person name="Lv J."/>
            <person name="Arendt D."/>
            <person name="Savage R."/>
            <person name="Osoegawa K."/>
            <person name="de Jong P."/>
            <person name="Grimwood J."/>
            <person name="Chapman J.A."/>
            <person name="Shapiro H."/>
            <person name="Aerts A."/>
            <person name="Otillar R.P."/>
            <person name="Terry A.Y."/>
            <person name="Boore J.L."/>
            <person name="Grigoriev I.V."/>
            <person name="Lindberg D.R."/>
            <person name="Seaver E.C."/>
            <person name="Weisblat D.A."/>
            <person name="Putnam N.H."/>
            <person name="Rokhsar D.S."/>
        </authorList>
    </citation>
    <scope>NUCLEOTIDE SEQUENCE</scope>
    <source>
        <strain evidence="4 6">I ESC-2004</strain>
    </source>
</reference>
<evidence type="ECO:0000256" key="2">
    <source>
        <dbReference type="ARBA" id="ARBA00023043"/>
    </source>
</evidence>
<organism evidence="4">
    <name type="scientific">Capitella teleta</name>
    <name type="common">Polychaete worm</name>
    <dbReference type="NCBI Taxonomy" id="283909"/>
    <lineage>
        <taxon>Eukaryota</taxon>
        <taxon>Metazoa</taxon>
        <taxon>Spiralia</taxon>
        <taxon>Lophotrochozoa</taxon>
        <taxon>Annelida</taxon>
        <taxon>Polychaeta</taxon>
        <taxon>Sedentaria</taxon>
        <taxon>Scolecida</taxon>
        <taxon>Capitellidae</taxon>
        <taxon>Capitella</taxon>
    </lineage>
</organism>
<feature type="repeat" description="ANK" evidence="3">
    <location>
        <begin position="19"/>
        <end position="51"/>
    </location>
</feature>
<dbReference type="GO" id="GO:0085020">
    <property type="term" value="P:protein K6-linked ubiquitination"/>
    <property type="evidence" value="ECO:0007669"/>
    <property type="project" value="TreeGrafter"/>
</dbReference>
<dbReference type="InterPro" id="IPR036770">
    <property type="entry name" value="Ankyrin_rpt-contain_sf"/>
</dbReference>
<dbReference type="InterPro" id="IPR002110">
    <property type="entry name" value="Ankyrin_rpt"/>
</dbReference>
<dbReference type="Pfam" id="PF12796">
    <property type="entry name" value="Ank_2"/>
    <property type="match status" value="1"/>
</dbReference>
<evidence type="ECO:0000256" key="3">
    <source>
        <dbReference type="PROSITE-ProRule" id="PRU00023"/>
    </source>
</evidence>
<dbReference type="GO" id="GO:0004842">
    <property type="term" value="F:ubiquitin-protein transferase activity"/>
    <property type="evidence" value="ECO:0007669"/>
    <property type="project" value="TreeGrafter"/>
</dbReference>
<dbReference type="Proteomes" id="UP000014760">
    <property type="component" value="Unassembled WGS sequence"/>
</dbReference>
<dbReference type="GO" id="GO:0070531">
    <property type="term" value="C:BRCA1-A complex"/>
    <property type="evidence" value="ECO:0007669"/>
    <property type="project" value="TreeGrafter"/>
</dbReference>